<keyword evidence="4" id="KW-1185">Reference proteome</keyword>
<dbReference type="Proteomes" id="UP001589867">
    <property type="component" value="Unassembled WGS sequence"/>
</dbReference>
<evidence type="ECO:0000313" key="3">
    <source>
        <dbReference type="EMBL" id="MFC0532106.1"/>
    </source>
</evidence>
<gene>
    <name evidence="3" type="ORF">ACFFIA_31095</name>
</gene>
<dbReference type="Pfam" id="PF12728">
    <property type="entry name" value="HTH_17"/>
    <property type="match status" value="1"/>
</dbReference>
<proteinExistence type="predicted"/>
<evidence type="ECO:0000259" key="2">
    <source>
        <dbReference type="Pfam" id="PF12728"/>
    </source>
</evidence>
<reference evidence="3 4" key="1">
    <citation type="submission" date="2024-09" db="EMBL/GenBank/DDBJ databases">
        <authorList>
            <person name="Sun Q."/>
            <person name="Mori K."/>
        </authorList>
    </citation>
    <scope>NUCLEOTIDE SEQUENCE [LARGE SCALE GENOMIC DNA]</scope>
    <source>
        <strain evidence="3 4">TBRC 3947</strain>
    </source>
</reference>
<evidence type="ECO:0000313" key="4">
    <source>
        <dbReference type="Proteomes" id="UP001589867"/>
    </source>
</evidence>
<feature type="region of interest" description="Disordered" evidence="1">
    <location>
        <begin position="1"/>
        <end position="23"/>
    </location>
</feature>
<evidence type="ECO:0000256" key="1">
    <source>
        <dbReference type="SAM" id="MobiDB-lite"/>
    </source>
</evidence>
<organism evidence="3 4">
    <name type="scientific">Phytohabitans kaempferiae</name>
    <dbReference type="NCBI Taxonomy" id="1620943"/>
    <lineage>
        <taxon>Bacteria</taxon>
        <taxon>Bacillati</taxon>
        <taxon>Actinomycetota</taxon>
        <taxon>Actinomycetes</taxon>
        <taxon>Micromonosporales</taxon>
        <taxon>Micromonosporaceae</taxon>
    </lineage>
</organism>
<comment type="caution">
    <text evidence="3">The sequence shown here is derived from an EMBL/GenBank/DDBJ whole genome shotgun (WGS) entry which is preliminary data.</text>
</comment>
<accession>A0ABV6MBJ9</accession>
<feature type="compositionally biased region" description="Basic and acidic residues" evidence="1">
    <location>
        <begin position="10"/>
        <end position="23"/>
    </location>
</feature>
<name>A0ABV6MBJ9_9ACTN</name>
<sequence length="103" mass="10999">MSAPHHRTHHPAEHTGGDASADKREVWTVERIRALGAVTDLPTAARIFGVSRAGAYDLAKRGIFPVAVLRFGTRYRVSVAAILHALDESGNGQPTDPASSQTT</sequence>
<protein>
    <submittedName>
        <fullName evidence="3">Helix-turn-helix domain-containing protein</fullName>
    </submittedName>
</protein>
<dbReference type="EMBL" id="JBHLUH010000064">
    <property type="protein sequence ID" value="MFC0532106.1"/>
    <property type="molecule type" value="Genomic_DNA"/>
</dbReference>
<dbReference type="InterPro" id="IPR041657">
    <property type="entry name" value="HTH_17"/>
</dbReference>
<dbReference type="RefSeq" id="WP_377257633.1">
    <property type="nucleotide sequence ID" value="NZ_JBHLUH010000064.1"/>
</dbReference>
<feature type="domain" description="Helix-turn-helix" evidence="2">
    <location>
        <begin position="43"/>
        <end position="87"/>
    </location>
</feature>